<keyword evidence="10" id="KW-1185">Reference proteome</keyword>
<dbReference type="InterPro" id="IPR051393">
    <property type="entry name" value="ABC_transporter_permease"/>
</dbReference>
<dbReference type="SUPFAM" id="SSF161098">
    <property type="entry name" value="MetI-like"/>
    <property type="match status" value="1"/>
</dbReference>
<dbReference type="PANTHER" id="PTHR30193">
    <property type="entry name" value="ABC TRANSPORTER PERMEASE PROTEIN"/>
    <property type="match status" value="1"/>
</dbReference>
<dbReference type="PROSITE" id="PS50928">
    <property type="entry name" value="ABC_TM1"/>
    <property type="match status" value="1"/>
</dbReference>
<evidence type="ECO:0000256" key="4">
    <source>
        <dbReference type="ARBA" id="ARBA00022692"/>
    </source>
</evidence>
<protein>
    <submittedName>
        <fullName evidence="9">Sugar ABC transporter permease</fullName>
    </submittedName>
</protein>
<evidence type="ECO:0000313" key="9">
    <source>
        <dbReference type="EMBL" id="MBS2965811.1"/>
    </source>
</evidence>
<reference evidence="9" key="1">
    <citation type="submission" date="2021-04" db="EMBL/GenBank/DDBJ databases">
        <title>Genome based classification of Actinospica acidithermotolerans sp. nov., an actinobacterium isolated from an Indonesian hot spring.</title>
        <authorList>
            <person name="Kusuma A.B."/>
            <person name="Putra K.E."/>
            <person name="Nafisah S."/>
            <person name="Loh J."/>
            <person name="Nouioui I."/>
            <person name="Goodfellow M."/>
        </authorList>
    </citation>
    <scope>NUCLEOTIDE SEQUENCE</scope>
    <source>
        <strain evidence="9">DSM 45618</strain>
    </source>
</reference>
<dbReference type="InterPro" id="IPR035906">
    <property type="entry name" value="MetI-like_sf"/>
</dbReference>
<keyword evidence="6 7" id="KW-0472">Membrane</keyword>
<name>A0A8J8BF48_9ACTN</name>
<evidence type="ECO:0000256" key="7">
    <source>
        <dbReference type="RuleBase" id="RU363032"/>
    </source>
</evidence>
<dbReference type="CDD" id="cd06261">
    <property type="entry name" value="TM_PBP2"/>
    <property type="match status" value="1"/>
</dbReference>
<dbReference type="Gene3D" id="1.10.3720.10">
    <property type="entry name" value="MetI-like"/>
    <property type="match status" value="1"/>
</dbReference>
<evidence type="ECO:0000259" key="8">
    <source>
        <dbReference type="PROSITE" id="PS50928"/>
    </source>
</evidence>
<accession>A0A8J8BF48</accession>
<dbReference type="Pfam" id="PF00528">
    <property type="entry name" value="BPD_transp_1"/>
    <property type="match status" value="1"/>
</dbReference>
<dbReference type="GO" id="GO:0055085">
    <property type="term" value="P:transmembrane transport"/>
    <property type="evidence" value="ECO:0007669"/>
    <property type="project" value="InterPro"/>
</dbReference>
<feature type="transmembrane region" description="Helical" evidence="7">
    <location>
        <begin position="80"/>
        <end position="101"/>
    </location>
</feature>
<comment type="caution">
    <text evidence="9">The sequence shown here is derived from an EMBL/GenBank/DDBJ whole genome shotgun (WGS) entry which is preliminary data.</text>
</comment>
<feature type="transmembrane region" description="Helical" evidence="7">
    <location>
        <begin position="168"/>
        <end position="192"/>
    </location>
</feature>
<dbReference type="EMBL" id="JAGSXH010000102">
    <property type="protein sequence ID" value="MBS2965811.1"/>
    <property type="molecule type" value="Genomic_DNA"/>
</dbReference>
<dbReference type="InterPro" id="IPR000515">
    <property type="entry name" value="MetI-like"/>
</dbReference>
<gene>
    <name evidence="9" type="ORF">KGA66_22350</name>
</gene>
<evidence type="ECO:0000256" key="5">
    <source>
        <dbReference type="ARBA" id="ARBA00022989"/>
    </source>
</evidence>
<evidence type="ECO:0000256" key="6">
    <source>
        <dbReference type="ARBA" id="ARBA00023136"/>
    </source>
</evidence>
<dbReference type="AlphaFoldDB" id="A0A8J8BF48"/>
<feature type="transmembrane region" description="Helical" evidence="7">
    <location>
        <begin position="113"/>
        <end position="134"/>
    </location>
</feature>
<feature type="transmembrane region" description="Helical" evidence="7">
    <location>
        <begin position="12"/>
        <end position="38"/>
    </location>
</feature>
<proteinExistence type="inferred from homology"/>
<keyword evidence="2 7" id="KW-0813">Transport</keyword>
<dbReference type="PANTHER" id="PTHR30193:SF37">
    <property type="entry name" value="INNER MEMBRANE ABC TRANSPORTER PERMEASE PROTEIN YCJO"/>
    <property type="match status" value="1"/>
</dbReference>
<dbReference type="RefSeq" id="WP_211470256.1">
    <property type="nucleotide sequence ID" value="NZ_JAGSXH010000102.1"/>
</dbReference>
<feature type="domain" description="ABC transmembrane type-1" evidence="8">
    <location>
        <begin position="76"/>
        <end position="292"/>
    </location>
</feature>
<keyword evidence="5 7" id="KW-1133">Transmembrane helix</keyword>
<comment type="similarity">
    <text evidence="7">Belongs to the binding-protein-dependent transport system permease family.</text>
</comment>
<organism evidence="9 10">
    <name type="scientific">Actinocrinis puniceicyclus</name>
    <dbReference type="NCBI Taxonomy" id="977794"/>
    <lineage>
        <taxon>Bacteria</taxon>
        <taxon>Bacillati</taxon>
        <taxon>Actinomycetota</taxon>
        <taxon>Actinomycetes</taxon>
        <taxon>Catenulisporales</taxon>
        <taxon>Actinospicaceae</taxon>
        <taxon>Actinocrinis</taxon>
    </lineage>
</organism>
<feature type="transmembrane region" description="Helical" evidence="7">
    <location>
        <begin position="213"/>
        <end position="232"/>
    </location>
</feature>
<evidence type="ECO:0000256" key="1">
    <source>
        <dbReference type="ARBA" id="ARBA00004651"/>
    </source>
</evidence>
<keyword evidence="4 7" id="KW-0812">Transmembrane</keyword>
<dbReference type="GO" id="GO:0005886">
    <property type="term" value="C:plasma membrane"/>
    <property type="evidence" value="ECO:0007669"/>
    <property type="project" value="UniProtKB-SubCell"/>
</dbReference>
<dbReference type="Proteomes" id="UP000677913">
    <property type="component" value="Unassembled WGS sequence"/>
</dbReference>
<comment type="subcellular location">
    <subcellularLocation>
        <location evidence="1 7">Cell membrane</location>
        <topology evidence="1 7">Multi-pass membrane protein</topology>
    </subcellularLocation>
</comment>
<sequence length="303" mass="33314">MSSLSNLPPRRLGRAAAPLGWLGPAIALIGFAVLWPVYEMFRISFQHYSPDGFLLGSAGFRNYTKLFQDPNFGPIMLRSLLWVGAVVGLTMLVSLGVAQLFNQRFPGRRVARWALIAPWAASVMMTAIIFRWMLDPNTGALNLLLRDLGLLSKLGTSQADWLGRPDAAFAWMIAVAVFVSVPFSTYTILAGLQTVPAEVYEAAEIDGASPSRTYLAVTLPLLRPAILVATLINVMNVFNSFPIIWEMTRGGPGYETNTSTVYMFNLKQNFIGQSASMSVVNFAVIVAMVLVFLRVSNWKKEVA</sequence>
<keyword evidence="3" id="KW-1003">Cell membrane</keyword>
<evidence type="ECO:0000313" key="10">
    <source>
        <dbReference type="Proteomes" id="UP000677913"/>
    </source>
</evidence>
<evidence type="ECO:0000256" key="2">
    <source>
        <dbReference type="ARBA" id="ARBA00022448"/>
    </source>
</evidence>
<evidence type="ECO:0000256" key="3">
    <source>
        <dbReference type="ARBA" id="ARBA00022475"/>
    </source>
</evidence>
<feature type="transmembrane region" description="Helical" evidence="7">
    <location>
        <begin position="270"/>
        <end position="293"/>
    </location>
</feature>